<dbReference type="InterPro" id="IPR000100">
    <property type="entry name" value="RNase_P"/>
</dbReference>
<keyword evidence="1 6" id="KW-0819">tRNA processing</keyword>
<keyword evidence="4 6" id="KW-0378">Hydrolase</keyword>
<dbReference type="GO" id="GO:0004526">
    <property type="term" value="F:ribonuclease P activity"/>
    <property type="evidence" value="ECO:0007669"/>
    <property type="project" value="UniProtKB-EC"/>
</dbReference>
<organism evidence="8 9">
    <name type="scientific">Lachnospira intestinalis</name>
    <dbReference type="NCBI Taxonomy" id="3133158"/>
    <lineage>
        <taxon>Bacteria</taxon>
        <taxon>Bacillati</taxon>
        <taxon>Bacillota</taxon>
        <taxon>Clostridia</taxon>
        <taxon>Lachnospirales</taxon>
        <taxon>Lachnospiraceae</taxon>
        <taxon>Lachnospira</taxon>
    </lineage>
</organism>
<evidence type="ECO:0000313" key="9">
    <source>
        <dbReference type="Proteomes" id="UP001546774"/>
    </source>
</evidence>
<comment type="similarity">
    <text evidence="6">Belongs to the RnpA family.</text>
</comment>
<comment type="catalytic activity">
    <reaction evidence="6">
        <text>Endonucleolytic cleavage of RNA, removing 5'-extranucleotides from tRNA precursor.</text>
        <dbReference type="EC" id="3.1.26.5"/>
    </reaction>
</comment>
<dbReference type="InterPro" id="IPR014721">
    <property type="entry name" value="Ribsml_uS5_D2-typ_fold_subgr"/>
</dbReference>
<dbReference type="PANTHER" id="PTHR33992">
    <property type="entry name" value="RIBONUCLEASE P PROTEIN COMPONENT"/>
    <property type="match status" value="1"/>
</dbReference>
<evidence type="ECO:0000256" key="7">
    <source>
        <dbReference type="NCBIfam" id="TIGR00188"/>
    </source>
</evidence>
<accession>A0ABV1H916</accession>
<keyword evidence="3 6" id="KW-0255">Endonuclease</keyword>
<reference evidence="8" key="1">
    <citation type="submission" date="2024-03" db="EMBL/GenBank/DDBJ databases">
        <title>Human intestinal bacterial collection.</title>
        <authorList>
            <person name="Pauvert C."/>
            <person name="Hitch T.C.A."/>
            <person name="Clavel T."/>
        </authorList>
    </citation>
    <scope>NUCLEOTIDE SEQUENCE [LARGE SCALE GENOMIC DNA]</scope>
    <source>
        <strain evidence="8">CLA-AA-H89B</strain>
    </source>
</reference>
<evidence type="ECO:0000313" key="8">
    <source>
        <dbReference type="EMBL" id="MEQ2556176.1"/>
    </source>
</evidence>
<dbReference type="InterPro" id="IPR020568">
    <property type="entry name" value="Ribosomal_Su5_D2-typ_SF"/>
</dbReference>
<dbReference type="SUPFAM" id="SSF54211">
    <property type="entry name" value="Ribosomal protein S5 domain 2-like"/>
    <property type="match status" value="1"/>
</dbReference>
<dbReference type="Pfam" id="PF00825">
    <property type="entry name" value="Ribonuclease_P"/>
    <property type="match status" value="1"/>
</dbReference>
<keyword evidence="9" id="KW-1185">Reference proteome</keyword>
<protein>
    <recommendedName>
        <fullName evidence="6 7">Ribonuclease P protein component</fullName>
        <shortName evidence="6">RNase P protein</shortName>
        <shortName evidence="6">RNaseP protein</shortName>
        <ecNumber evidence="6 7">3.1.26.5</ecNumber>
    </recommendedName>
    <alternativeName>
        <fullName evidence="6">Protein C5</fullName>
    </alternativeName>
</protein>
<sequence length="124" mass="14334">MKYQNFETLKKNSEFKSVYQAKHSYANKYIIMYILQNGTDTNRLGVSVSKKVGNSIVRHRLARLIREAFRLNVTQVAPGYDVVVIARAGLKGKGYKETESAMLHLLKLHHIYNKEEKVHEESDH</sequence>
<keyword evidence="2 6" id="KW-0540">Nuclease</keyword>
<comment type="function">
    <text evidence="6">RNaseP catalyzes the removal of the 5'-leader sequence from pre-tRNA to produce the mature 5'-terminus. It can also cleave other RNA substrates such as 4.5S RNA. The protein component plays an auxiliary but essential role in vivo by binding to the 5'-leader sequence and broadening the substrate specificity of the ribozyme.</text>
</comment>
<keyword evidence="5 6" id="KW-0694">RNA-binding</keyword>
<evidence type="ECO:0000256" key="5">
    <source>
        <dbReference type="ARBA" id="ARBA00022884"/>
    </source>
</evidence>
<evidence type="ECO:0000256" key="4">
    <source>
        <dbReference type="ARBA" id="ARBA00022801"/>
    </source>
</evidence>
<evidence type="ECO:0000256" key="3">
    <source>
        <dbReference type="ARBA" id="ARBA00022759"/>
    </source>
</evidence>
<dbReference type="PANTHER" id="PTHR33992:SF1">
    <property type="entry name" value="RIBONUCLEASE P PROTEIN COMPONENT"/>
    <property type="match status" value="1"/>
</dbReference>
<gene>
    <name evidence="6 8" type="primary">rnpA</name>
    <name evidence="8" type="ORF">WMO37_14385</name>
</gene>
<dbReference type="NCBIfam" id="TIGR00188">
    <property type="entry name" value="rnpA"/>
    <property type="match status" value="1"/>
</dbReference>
<evidence type="ECO:0000256" key="1">
    <source>
        <dbReference type="ARBA" id="ARBA00022694"/>
    </source>
</evidence>
<proteinExistence type="inferred from homology"/>
<dbReference type="EC" id="3.1.26.5" evidence="6 7"/>
<dbReference type="Gene3D" id="3.30.230.10">
    <property type="match status" value="1"/>
</dbReference>
<evidence type="ECO:0000256" key="6">
    <source>
        <dbReference type="HAMAP-Rule" id="MF_00227"/>
    </source>
</evidence>
<evidence type="ECO:0000256" key="2">
    <source>
        <dbReference type="ARBA" id="ARBA00022722"/>
    </source>
</evidence>
<comment type="subunit">
    <text evidence="6">Consists of a catalytic RNA component (M1 or rnpB) and a protein subunit.</text>
</comment>
<dbReference type="HAMAP" id="MF_00227">
    <property type="entry name" value="RNase_P"/>
    <property type="match status" value="1"/>
</dbReference>
<dbReference type="Proteomes" id="UP001546774">
    <property type="component" value="Unassembled WGS sequence"/>
</dbReference>
<name>A0ABV1H916_9FIRM</name>
<comment type="caution">
    <text evidence="8">The sequence shown here is derived from an EMBL/GenBank/DDBJ whole genome shotgun (WGS) entry which is preliminary data.</text>
</comment>
<dbReference type="EMBL" id="JBBMFS010000019">
    <property type="protein sequence ID" value="MEQ2556176.1"/>
    <property type="molecule type" value="Genomic_DNA"/>
</dbReference>